<evidence type="ECO:0000313" key="2">
    <source>
        <dbReference type="Proteomes" id="UP000265427"/>
    </source>
</evidence>
<dbReference type="Proteomes" id="UP000265427">
    <property type="component" value="Unassembled WGS sequence"/>
</dbReference>
<sequence length="226" mass="25556">CMNLLAFVQVEELVRALPLVQHHEAAIDVVHNLLQQRTSRHASARVIIEIILSRKLPPRWVTEVCMGYMSFTDTVPTLDKDVADTIDSILRLLRAYLDAPDSSQHDDWLAFQSVLDALPALVPLSSSAAFPIVGQRHTTPSFVPLFRHQTKYTFWHALLLACFDLAGATASINHLPKMDAIMWIDLARTSLSIVPTQLHREMDYFFQTVVPTYPNLTLFDLSYAVM</sequence>
<comment type="caution">
    <text evidence="1">The sequence shown here is derived from an EMBL/GenBank/DDBJ whole genome shotgun (WGS) entry which is preliminary data.</text>
</comment>
<dbReference type="AlphaFoldDB" id="A0A397BJ79"/>
<gene>
    <name evidence="1" type="ORF">DYB36_010041</name>
</gene>
<accession>A0A397BJ79</accession>
<proteinExistence type="predicted"/>
<evidence type="ECO:0000313" key="1">
    <source>
        <dbReference type="EMBL" id="RHY18009.1"/>
    </source>
</evidence>
<name>A0A397BJ79_APHAT</name>
<feature type="non-terminal residue" evidence="1">
    <location>
        <position position="1"/>
    </location>
</feature>
<protein>
    <submittedName>
        <fullName evidence="1">Uncharacterized protein</fullName>
    </submittedName>
</protein>
<organism evidence="1 2">
    <name type="scientific">Aphanomyces astaci</name>
    <name type="common">Crayfish plague agent</name>
    <dbReference type="NCBI Taxonomy" id="112090"/>
    <lineage>
        <taxon>Eukaryota</taxon>
        <taxon>Sar</taxon>
        <taxon>Stramenopiles</taxon>
        <taxon>Oomycota</taxon>
        <taxon>Saprolegniomycetes</taxon>
        <taxon>Saprolegniales</taxon>
        <taxon>Verrucalvaceae</taxon>
        <taxon>Aphanomyces</taxon>
    </lineage>
</organism>
<dbReference type="EMBL" id="QUSZ01003565">
    <property type="protein sequence ID" value="RHY18009.1"/>
    <property type="molecule type" value="Genomic_DNA"/>
</dbReference>
<reference evidence="1 2" key="1">
    <citation type="submission" date="2018-08" db="EMBL/GenBank/DDBJ databases">
        <title>Aphanomyces genome sequencing and annotation.</title>
        <authorList>
            <person name="Minardi D."/>
            <person name="Oidtmann B."/>
            <person name="Van Der Giezen M."/>
            <person name="Studholme D.J."/>
        </authorList>
    </citation>
    <scope>NUCLEOTIDE SEQUENCE [LARGE SCALE GENOMIC DNA]</scope>
    <source>
        <strain evidence="1 2">Kv</strain>
    </source>
</reference>
<dbReference type="VEuPathDB" id="FungiDB:H257_18983"/>